<gene>
    <name evidence="1" type="ORF">Ddye_001234</name>
</gene>
<name>A0AAD9XNV9_9ROSI</name>
<evidence type="ECO:0000313" key="2">
    <source>
        <dbReference type="Proteomes" id="UP001280121"/>
    </source>
</evidence>
<reference evidence="1" key="1">
    <citation type="journal article" date="2023" name="Plant J.">
        <title>Genome sequences and population genomics provide insights into the demographic history, inbreeding, and mutation load of two 'living fossil' tree species of Dipteronia.</title>
        <authorList>
            <person name="Feng Y."/>
            <person name="Comes H.P."/>
            <person name="Chen J."/>
            <person name="Zhu S."/>
            <person name="Lu R."/>
            <person name="Zhang X."/>
            <person name="Li P."/>
            <person name="Qiu J."/>
            <person name="Olsen K.M."/>
            <person name="Qiu Y."/>
        </authorList>
    </citation>
    <scope>NUCLEOTIDE SEQUENCE</scope>
    <source>
        <strain evidence="1">KIB01</strain>
    </source>
</reference>
<proteinExistence type="predicted"/>
<evidence type="ECO:0000313" key="1">
    <source>
        <dbReference type="EMBL" id="KAK2662660.1"/>
    </source>
</evidence>
<sequence length="106" mass="11731">MRVVSLPAKRRVLSLPAGDKEAKTEALEGKITKFGSWMRAPIPDRAKGRYQHHTNRNSTDKVRLLEGSREVEKGKPFCQEAGSYIVQRGGLATGAAAAHYKKIDIQ</sequence>
<dbReference type="AlphaFoldDB" id="A0AAD9XNV9"/>
<protein>
    <submittedName>
        <fullName evidence="1">Uncharacterized protein</fullName>
    </submittedName>
</protein>
<dbReference type="EMBL" id="JANJYI010000001">
    <property type="protein sequence ID" value="KAK2662660.1"/>
    <property type="molecule type" value="Genomic_DNA"/>
</dbReference>
<dbReference type="Proteomes" id="UP001280121">
    <property type="component" value="Unassembled WGS sequence"/>
</dbReference>
<comment type="caution">
    <text evidence="1">The sequence shown here is derived from an EMBL/GenBank/DDBJ whole genome shotgun (WGS) entry which is preliminary data.</text>
</comment>
<accession>A0AAD9XNV9</accession>
<organism evidence="1 2">
    <name type="scientific">Dipteronia dyeriana</name>
    <dbReference type="NCBI Taxonomy" id="168575"/>
    <lineage>
        <taxon>Eukaryota</taxon>
        <taxon>Viridiplantae</taxon>
        <taxon>Streptophyta</taxon>
        <taxon>Embryophyta</taxon>
        <taxon>Tracheophyta</taxon>
        <taxon>Spermatophyta</taxon>
        <taxon>Magnoliopsida</taxon>
        <taxon>eudicotyledons</taxon>
        <taxon>Gunneridae</taxon>
        <taxon>Pentapetalae</taxon>
        <taxon>rosids</taxon>
        <taxon>malvids</taxon>
        <taxon>Sapindales</taxon>
        <taxon>Sapindaceae</taxon>
        <taxon>Hippocastanoideae</taxon>
        <taxon>Acereae</taxon>
        <taxon>Dipteronia</taxon>
    </lineage>
</organism>
<keyword evidence="2" id="KW-1185">Reference proteome</keyword>